<proteinExistence type="predicted"/>
<feature type="region of interest" description="Disordered" evidence="1">
    <location>
        <begin position="1"/>
        <end position="66"/>
    </location>
</feature>
<organism evidence="2 4">
    <name type="scientific">Didymodactylos carnosus</name>
    <dbReference type="NCBI Taxonomy" id="1234261"/>
    <lineage>
        <taxon>Eukaryota</taxon>
        <taxon>Metazoa</taxon>
        <taxon>Spiralia</taxon>
        <taxon>Gnathifera</taxon>
        <taxon>Rotifera</taxon>
        <taxon>Eurotatoria</taxon>
        <taxon>Bdelloidea</taxon>
        <taxon>Philodinida</taxon>
        <taxon>Philodinidae</taxon>
        <taxon>Didymodactylos</taxon>
    </lineage>
</organism>
<dbReference type="EMBL" id="CAJNOQ010019681">
    <property type="protein sequence ID" value="CAF1455002.1"/>
    <property type="molecule type" value="Genomic_DNA"/>
</dbReference>
<gene>
    <name evidence="2" type="ORF">GPM918_LOCUS34871</name>
    <name evidence="3" type="ORF">SRO942_LOCUS35584</name>
</gene>
<evidence type="ECO:0000256" key="1">
    <source>
        <dbReference type="SAM" id="MobiDB-lite"/>
    </source>
</evidence>
<dbReference type="Proteomes" id="UP000663829">
    <property type="component" value="Unassembled WGS sequence"/>
</dbReference>
<evidence type="ECO:0000313" key="3">
    <source>
        <dbReference type="EMBL" id="CAF4327170.1"/>
    </source>
</evidence>
<reference evidence="2" key="1">
    <citation type="submission" date="2021-02" db="EMBL/GenBank/DDBJ databases">
        <authorList>
            <person name="Nowell W R."/>
        </authorList>
    </citation>
    <scope>NUCLEOTIDE SEQUENCE</scope>
</reference>
<dbReference type="EMBL" id="CAJOBC010085134">
    <property type="protein sequence ID" value="CAF4327170.1"/>
    <property type="molecule type" value="Genomic_DNA"/>
</dbReference>
<accession>A0A815PZ72</accession>
<protein>
    <submittedName>
        <fullName evidence="2">Uncharacterized protein</fullName>
    </submittedName>
</protein>
<keyword evidence="4" id="KW-1185">Reference proteome</keyword>
<name>A0A815PZ72_9BILA</name>
<evidence type="ECO:0000313" key="4">
    <source>
        <dbReference type="Proteomes" id="UP000663829"/>
    </source>
</evidence>
<dbReference type="AlphaFoldDB" id="A0A815PZ72"/>
<feature type="compositionally biased region" description="Basic and acidic residues" evidence="1">
    <location>
        <begin position="7"/>
        <end position="29"/>
    </location>
</feature>
<comment type="caution">
    <text evidence="2">The sequence shown here is derived from an EMBL/GenBank/DDBJ whole genome shotgun (WGS) entry which is preliminary data.</text>
</comment>
<evidence type="ECO:0000313" key="2">
    <source>
        <dbReference type="EMBL" id="CAF1455002.1"/>
    </source>
</evidence>
<sequence>MSVTTRLFRDPKEDQGKHRNIEGLVEQRRQKVARSRSDDEDMDTPMNDDQSTCPKTPKTARYSGPHQEKIYINRNLQRRFNEQEYINPGQYSEQILISDQAIAHSVDTRLPMIRIQCSPALRSKETGVQFIKDFMKYIESNFRVEYPGHKDPIGLDQWWL</sequence>
<dbReference type="Proteomes" id="UP000681722">
    <property type="component" value="Unassembled WGS sequence"/>
</dbReference>